<dbReference type="EMBL" id="VFQX01000003">
    <property type="protein sequence ID" value="KAF0984167.1"/>
    <property type="molecule type" value="Genomic_DNA"/>
</dbReference>
<name>A0A6A5C4C0_NAEFO</name>
<reference evidence="1 2" key="1">
    <citation type="journal article" date="2019" name="Sci. Rep.">
        <title>Nanopore sequencing improves the draft genome of the human pathogenic amoeba Naegleria fowleri.</title>
        <authorList>
            <person name="Liechti N."/>
            <person name="Schurch N."/>
            <person name="Bruggmann R."/>
            <person name="Wittwer M."/>
        </authorList>
    </citation>
    <scope>NUCLEOTIDE SEQUENCE [LARGE SCALE GENOMIC DNA]</scope>
    <source>
        <strain evidence="1 2">ATCC 30894</strain>
    </source>
</reference>
<accession>A0A6A5C4C0</accession>
<protein>
    <submittedName>
        <fullName evidence="1">Uncharacterized protein</fullName>
    </submittedName>
</protein>
<comment type="caution">
    <text evidence="1">The sequence shown here is derived from an EMBL/GenBank/DDBJ whole genome shotgun (WGS) entry which is preliminary data.</text>
</comment>
<gene>
    <name evidence="1" type="ORF">FDP41_007344</name>
</gene>
<dbReference type="AlphaFoldDB" id="A0A6A5C4C0"/>
<dbReference type="RefSeq" id="XP_044568880.1">
    <property type="nucleotide sequence ID" value="XM_044711079.1"/>
</dbReference>
<dbReference type="VEuPathDB" id="AmoebaDB:FDP41_007344"/>
<dbReference type="VEuPathDB" id="AmoebaDB:NF0127720"/>
<dbReference type="GeneID" id="68114562"/>
<dbReference type="VEuPathDB" id="AmoebaDB:NfTy_002430"/>
<evidence type="ECO:0000313" key="2">
    <source>
        <dbReference type="Proteomes" id="UP000444721"/>
    </source>
</evidence>
<dbReference type="Proteomes" id="UP000444721">
    <property type="component" value="Unassembled WGS sequence"/>
</dbReference>
<sequence length="196" mass="22582">MGHQGLIQSQRGRMDNVETQLIGSMILTCPSRETMRRGLEISGMEASHQSVVMVTFERAQFLQYQGGKKKYRRLISRHDLTSKMIAHPMLFVMSPSGHIHSLVFKQSESRELRSIKKGLLRMLTTEAVKSSRGQTDGFGGKYYQRYEKSHSSKFLTILQKYSKKDFIRIPLSKRRMQYEGMHVVNVSKDKHVVQSA</sequence>
<organism evidence="1 2">
    <name type="scientific">Naegleria fowleri</name>
    <name type="common">Brain eating amoeba</name>
    <dbReference type="NCBI Taxonomy" id="5763"/>
    <lineage>
        <taxon>Eukaryota</taxon>
        <taxon>Discoba</taxon>
        <taxon>Heterolobosea</taxon>
        <taxon>Tetramitia</taxon>
        <taxon>Eutetramitia</taxon>
        <taxon>Vahlkampfiidae</taxon>
        <taxon>Naegleria</taxon>
    </lineage>
</organism>
<evidence type="ECO:0000313" key="1">
    <source>
        <dbReference type="EMBL" id="KAF0984167.1"/>
    </source>
</evidence>
<keyword evidence="2" id="KW-1185">Reference proteome</keyword>
<proteinExistence type="predicted"/>